<protein>
    <submittedName>
        <fullName evidence="2">Uma2 family endonuclease</fullName>
    </submittedName>
</protein>
<organism evidence="2 3">
    <name type="scientific">Gomphosphaeria aponina SAG 52.96 = DSM 107014</name>
    <dbReference type="NCBI Taxonomy" id="1521640"/>
    <lineage>
        <taxon>Bacteria</taxon>
        <taxon>Bacillati</taxon>
        <taxon>Cyanobacteriota</taxon>
        <taxon>Cyanophyceae</taxon>
        <taxon>Oscillatoriophycideae</taxon>
        <taxon>Chroococcales</taxon>
        <taxon>Gomphosphaeriaceae</taxon>
        <taxon>Gomphosphaeria</taxon>
    </lineage>
</organism>
<dbReference type="CDD" id="cd06260">
    <property type="entry name" value="DUF820-like"/>
    <property type="match status" value="1"/>
</dbReference>
<dbReference type="InterPro" id="IPR012296">
    <property type="entry name" value="Nuclease_put_TT1808"/>
</dbReference>
<evidence type="ECO:0000313" key="2">
    <source>
        <dbReference type="EMBL" id="MBR8826945.1"/>
    </source>
</evidence>
<name>A0A941JUK6_9CHRO</name>
<keyword evidence="2" id="KW-0255">Endonuclease</keyword>
<dbReference type="SUPFAM" id="SSF52980">
    <property type="entry name" value="Restriction endonuclease-like"/>
    <property type="match status" value="1"/>
</dbReference>
<dbReference type="EMBL" id="JADQBC010000015">
    <property type="protein sequence ID" value="MBR8826945.1"/>
    <property type="molecule type" value="Genomic_DNA"/>
</dbReference>
<dbReference type="PANTHER" id="PTHR34107">
    <property type="entry name" value="SLL0198 PROTEIN-RELATED"/>
    <property type="match status" value="1"/>
</dbReference>
<dbReference type="Pfam" id="PF05685">
    <property type="entry name" value="Uma2"/>
    <property type="match status" value="1"/>
</dbReference>
<dbReference type="Gene3D" id="3.90.1570.10">
    <property type="entry name" value="tt1808, chain A"/>
    <property type="match status" value="1"/>
</dbReference>
<keyword evidence="2" id="KW-0378">Hydrolase</keyword>
<evidence type="ECO:0000259" key="1">
    <source>
        <dbReference type="Pfam" id="PF05685"/>
    </source>
</evidence>
<reference evidence="2" key="1">
    <citation type="submission" date="2021-02" db="EMBL/GenBank/DDBJ databases">
        <title>Metagenome analyses of Stigonema ocellatum DSM 106950, Chlorogloea purpurea SAG 13.99 and Gomphosphaeria aponina DSM 107014.</title>
        <authorList>
            <person name="Marter P."/>
            <person name="Huang S."/>
        </authorList>
    </citation>
    <scope>NUCLEOTIDE SEQUENCE</scope>
    <source>
        <strain evidence="2">JP213</strain>
    </source>
</reference>
<dbReference type="AlphaFoldDB" id="A0A941JUK6"/>
<keyword evidence="2" id="KW-0540">Nuclease</keyword>
<feature type="domain" description="Putative restriction endonuclease" evidence="1">
    <location>
        <begin position="15"/>
        <end position="186"/>
    </location>
</feature>
<dbReference type="GO" id="GO:0004519">
    <property type="term" value="F:endonuclease activity"/>
    <property type="evidence" value="ECO:0007669"/>
    <property type="project" value="UniProtKB-KW"/>
</dbReference>
<dbReference type="PANTHER" id="PTHR34107:SF7">
    <property type="entry name" value="SLR2092 PROTEIN"/>
    <property type="match status" value="1"/>
</dbReference>
<dbReference type="Proteomes" id="UP000767446">
    <property type="component" value="Unassembled WGS sequence"/>
</dbReference>
<evidence type="ECO:0000313" key="3">
    <source>
        <dbReference type="Proteomes" id="UP000767446"/>
    </source>
</evidence>
<gene>
    <name evidence="2" type="ORF">DSM107014_03405</name>
</gene>
<dbReference type="InterPro" id="IPR011335">
    <property type="entry name" value="Restrct_endonuc-II-like"/>
</dbReference>
<accession>A0A941JUK6</accession>
<dbReference type="InterPro" id="IPR008538">
    <property type="entry name" value="Uma2"/>
</dbReference>
<comment type="caution">
    <text evidence="2">The sequence shown here is derived from an EMBL/GenBank/DDBJ whole genome shotgun (WGS) entry which is preliminary data.</text>
</comment>
<proteinExistence type="predicted"/>
<sequence length="190" mass="21622">MKTLNIPSTFKVTEEQFEVLAAANRELHLERNKTGELIIMPPTGGNTGKRNINVSFQIQAWTRQTKLGVAFDSSTAFRLPNGAERSPDVSWVKLARWNQLTEKQQDTFPPLCPDFVVELGSPTDTRESLRQKMQEYRENGTRLGWLIDPKNKIVEIYRPEQTVELLQSPSTLSGEDILPGFVLDMQQIFS</sequence>